<evidence type="ECO:0008006" key="4">
    <source>
        <dbReference type="Google" id="ProtNLM"/>
    </source>
</evidence>
<reference evidence="2 3" key="1">
    <citation type="submission" date="2024-03" db="EMBL/GenBank/DDBJ databases">
        <title>Mouse gut bacterial collection (mGBC) of GemPharmatech.</title>
        <authorList>
            <person name="He Y."/>
            <person name="Dong L."/>
            <person name="Wu D."/>
            <person name="Gao X."/>
            <person name="Lin Z."/>
        </authorList>
    </citation>
    <scope>NUCLEOTIDE SEQUENCE [LARGE SCALE GENOMIC DNA]</scope>
    <source>
        <strain evidence="2 3">54-13</strain>
    </source>
</reference>
<proteinExistence type="predicted"/>
<organism evidence="2 3">
    <name type="scientific">Heminiphilus faecis</name>
    <dbReference type="NCBI Taxonomy" id="2601703"/>
    <lineage>
        <taxon>Bacteria</taxon>
        <taxon>Pseudomonadati</taxon>
        <taxon>Bacteroidota</taxon>
        <taxon>Bacteroidia</taxon>
        <taxon>Bacteroidales</taxon>
        <taxon>Muribaculaceae</taxon>
        <taxon>Heminiphilus</taxon>
    </lineage>
</organism>
<evidence type="ECO:0000313" key="2">
    <source>
        <dbReference type="EMBL" id="MEY8244478.1"/>
    </source>
</evidence>
<keyword evidence="1" id="KW-0732">Signal</keyword>
<feature type="signal peptide" evidence="1">
    <location>
        <begin position="1"/>
        <end position="21"/>
    </location>
</feature>
<sequence length="112" mass="13147">MKKTFLLGIMLTVLSVCLVSCDDEDYDPINAPFLGSWIQDDGSSRFIFDSDGWGTYSDFSGSYSFTWDWDDYEVEIYFQNGDEWDYGWDMEGPANLILYDDYMGVELYYTRF</sequence>
<protein>
    <recommendedName>
        <fullName evidence="4">DUF5640 domain-containing protein</fullName>
    </recommendedName>
</protein>
<gene>
    <name evidence="2" type="ORF">AAK873_02455</name>
</gene>
<dbReference type="EMBL" id="JBCLPP010000005">
    <property type="protein sequence ID" value="MEY8244478.1"/>
    <property type="molecule type" value="Genomic_DNA"/>
</dbReference>
<feature type="chain" id="PRO_5047065744" description="DUF5640 domain-containing protein" evidence="1">
    <location>
        <begin position="22"/>
        <end position="112"/>
    </location>
</feature>
<comment type="caution">
    <text evidence="2">The sequence shown here is derived from an EMBL/GenBank/DDBJ whole genome shotgun (WGS) entry which is preliminary data.</text>
</comment>
<name>A0ABV4CSW8_9BACT</name>
<evidence type="ECO:0000256" key="1">
    <source>
        <dbReference type="SAM" id="SignalP"/>
    </source>
</evidence>
<evidence type="ECO:0000313" key="3">
    <source>
        <dbReference type="Proteomes" id="UP001565200"/>
    </source>
</evidence>
<keyword evidence="3" id="KW-1185">Reference proteome</keyword>
<dbReference type="RefSeq" id="WP_147438701.1">
    <property type="nucleotide sequence ID" value="NZ_JBCLPP010000005.1"/>
</dbReference>
<accession>A0ABV4CSW8</accession>
<dbReference type="Proteomes" id="UP001565200">
    <property type="component" value="Unassembled WGS sequence"/>
</dbReference>